<dbReference type="AlphaFoldDB" id="A0A3D9G103"/>
<protein>
    <recommendedName>
        <fullName evidence="4">HEAT repeat protein</fullName>
    </recommendedName>
</protein>
<evidence type="ECO:0000313" key="3">
    <source>
        <dbReference type="Proteomes" id="UP000257004"/>
    </source>
</evidence>
<proteinExistence type="predicted"/>
<comment type="caution">
    <text evidence="2">The sequence shown here is derived from an EMBL/GenBank/DDBJ whole genome shotgun (WGS) entry which is preliminary data.</text>
</comment>
<evidence type="ECO:0000256" key="1">
    <source>
        <dbReference type="SAM" id="Phobius"/>
    </source>
</evidence>
<dbReference type="RefSeq" id="WP_115886924.1">
    <property type="nucleotide sequence ID" value="NZ_QRDQ01000007.1"/>
</dbReference>
<gene>
    <name evidence="2" type="ORF">BD847_0774</name>
</gene>
<dbReference type="EMBL" id="QRDQ01000007">
    <property type="protein sequence ID" value="RED26849.1"/>
    <property type="molecule type" value="Genomic_DNA"/>
</dbReference>
<organism evidence="2 3">
    <name type="scientific">Flavobacterium cutihirudinis</name>
    <dbReference type="NCBI Taxonomy" id="1265740"/>
    <lineage>
        <taxon>Bacteria</taxon>
        <taxon>Pseudomonadati</taxon>
        <taxon>Bacteroidota</taxon>
        <taxon>Flavobacteriia</taxon>
        <taxon>Flavobacteriales</taxon>
        <taxon>Flavobacteriaceae</taxon>
        <taxon>Flavobacterium</taxon>
    </lineage>
</organism>
<sequence length="273" mass="31318">MEKLWNLYKSDDWVHPFLIVSIYIFIAASFILYLLIIASRNKKIRQTKLKIEYDVLIDTLMSSVIFEDSSFTIVSENQKFKKLFENTYFREVLTESIINLHKNYEGVYAQKIEQFYKDSGLINDSFKKLRSLKWEVKCKAISELAEFKITEAFTDIISLSNARNKTLKVTAISAAIKLAGAESIKYLTSYTDSIDDWTQLNIIGAFKKHDIGDTKGVEFLLESENTTVVALGLKLIKELKLTQKVPFVEQLANKTPNLMLQNEAQSVLQTLTV</sequence>
<evidence type="ECO:0008006" key="4">
    <source>
        <dbReference type="Google" id="ProtNLM"/>
    </source>
</evidence>
<reference evidence="2 3" key="1">
    <citation type="submission" date="2018-07" db="EMBL/GenBank/DDBJ databases">
        <title>Genomic Encyclopedia of Archaeal and Bacterial Type Strains, Phase II (KMG-II): from individual species to whole genera.</title>
        <authorList>
            <person name="Goeker M."/>
        </authorList>
    </citation>
    <scope>NUCLEOTIDE SEQUENCE [LARGE SCALE GENOMIC DNA]</scope>
    <source>
        <strain evidence="2 3">DSM 25795</strain>
    </source>
</reference>
<dbReference type="SUPFAM" id="SSF48371">
    <property type="entry name" value="ARM repeat"/>
    <property type="match status" value="1"/>
</dbReference>
<accession>A0A3D9G103</accession>
<feature type="transmembrane region" description="Helical" evidence="1">
    <location>
        <begin position="13"/>
        <end position="38"/>
    </location>
</feature>
<dbReference type="OrthoDB" id="1454284at2"/>
<keyword evidence="3" id="KW-1185">Reference proteome</keyword>
<dbReference type="InterPro" id="IPR016024">
    <property type="entry name" value="ARM-type_fold"/>
</dbReference>
<keyword evidence="1" id="KW-1133">Transmembrane helix</keyword>
<dbReference type="Gene3D" id="1.25.10.10">
    <property type="entry name" value="Leucine-rich Repeat Variant"/>
    <property type="match status" value="1"/>
</dbReference>
<keyword evidence="1" id="KW-0472">Membrane</keyword>
<keyword evidence="1" id="KW-0812">Transmembrane</keyword>
<dbReference type="Proteomes" id="UP000257004">
    <property type="component" value="Unassembled WGS sequence"/>
</dbReference>
<name>A0A3D9G103_9FLAO</name>
<evidence type="ECO:0000313" key="2">
    <source>
        <dbReference type="EMBL" id="RED26849.1"/>
    </source>
</evidence>
<dbReference type="InterPro" id="IPR011989">
    <property type="entry name" value="ARM-like"/>
</dbReference>